<feature type="compositionally biased region" description="Basic and acidic residues" evidence="3">
    <location>
        <begin position="12"/>
        <end position="27"/>
    </location>
</feature>
<keyword evidence="1" id="KW-0677">Repeat</keyword>
<dbReference type="InterPro" id="IPR002885">
    <property type="entry name" value="PPR_rpt"/>
</dbReference>
<dbReference type="Gene3D" id="1.25.40.10">
    <property type="entry name" value="Tetratricopeptide repeat domain"/>
    <property type="match status" value="1"/>
</dbReference>
<accession>A0AAN7KLD9</accession>
<dbReference type="Pfam" id="PF13041">
    <property type="entry name" value="PPR_2"/>
    <property type="match status" value="1"/>
</dbReference>
<evidence type="ECO:0000313" key="4">
    <source>
        <dbReference type="EMBL" id="KAK4768720.1"/>
    </source>
</evidence>
<dbReference type="EMBL" id="JAXIOK010000006">
    <property type="protein sequence ID" value="KAK4768720.1"/>
    <property type="molecule type" value="Genomic_DNA"/>
</dbReference>
<feature type="repeat" description="PPR" evidence="2">
    <location>
        <begin position="83"/>
        <end position="117"/>
    </location>
</feature>
<feature type="region of interest" description="Disordered" evidence="3">
    <location>
        <begin position="1"/>
        <end position="27"/>
    </location>
</feature>
<protein>
    <recommendedName>
        <fullName evidence="6">Pentatricopeptide repeat-containing protein</fullName>
    </recommendedName>
</protein>
<evidence type="ECO:0008006" key="6">
    <source>
        <dbReference type="Google" id="ProtNLM"/>
    </source>
</evidence>
<dbReference type="Proteomes" id="UP001345219">
    <property type="component" value="Chromosome 3"/>
</dbReference>
<name>A0AAN7KLD9_9MYRT</name>
<evidence type="ECO:0000313" key="5">
    <source>
        <dbReference type="Proteomes" id="UP001345219"/>
    </source>
</evidence>
<keyword evidence="5" id="KW-1185">Reference proteome</keyword>
<proteinExistence type="predicted"/>
<dbReference type="NCBIfam" id="TIGR00756">
    <property type="entry name" value="PPR"/>
    <property type="match status" value="1"/>
</dbReference>
<dbReference type="PROSITE" id="PS51375">
    <property type="entry name" value="PPR"/>
    <property type="match status" value="1"/>
</dbReference>
<dbReference type="PANTHER" id="PTHR47924:SF44">
    <property type="entry name" value="DYW DOMAIN-CONTAINING PROTEIN"/>
    <property type="match status" value="1"/>
</dbReference>
<gene>
    <name evidence="4" type="ORF">SAY87_003861</name>
</gene>
<feature type="compositionally biased region" description="Polar residues" evidence="3">
    <location>
        <begin position="1"/>
        <end position="10"/>
    </location>
</feature>
<evidence type="ECO:0000256" key="3">
    <source>
        <dbReference type="SAM" id="MobiDB-lite"/>
    </source>
</evidence>
<reference evidence="4 5" key="1">
    <citation type="journal article" date="2023" name="Hortic Res">
        <title>Pangenome of water caltrop reveals structural variations and asymmetric subgenome divergence after allopolyploidization.</title>
        <authorList>
            <person name="Zhang X."/>
            <person name="Chen Y."/>
            <person name="Wang L."/>
            <person name="Yuan Y."/>
            <person name="Fang M."/>
            <person name="Shi L."/>
            <person name="Lu R."/>
            <person name="Comes H.P."/>
            <person name="Ma Y."/>
            <person name="Chen Y."/>
            <person name="Huang G."/>
            <person name="Zhou Y."/>
            <person name="Zheng Z."/>
            <person name="Qiu Y."/>
        </authorList>
    </citation>
    <scope>NUCLEOTIDE SEQUENCE [LARGE SCALE GENOMIC DNA]</scope>
    <source>
        <tissue evidence="4">Roots</tissue>
    </source>
</reference>
<dbReference type="InterPro" id="IPR011990">
    <property type="entry name" value="TPR-like_helical_dom_sf"/>
</dbReference>
<dbReference type="AlphaFoldDB" id="A0AAN7KLD9"/>
<evidence type="ECO:0000256" key="1">
    <source>
        <dbReference type="ARBA" id="ARBA00022737"/>
    </source>
</evidence>
<sequence>MISVATSCGSSRGDESGKEERRHDSSRYPRAVGGIRCRCLVQMKLRIESRHFIYSSTALLDLYMKLGCRANARILFDDMTVRDVVSWNALICGYSRCGHNYRAVELFIRMRREGFAPGSSTLVSLLPSYARPEFFSLGRSVHCLGIKIGTDLDPQVRNVLVSMYGKSGEFSQPDYCLKAWV</sequence>
<dbReference type="PANTHER" id="PTHR47924">
    <property type="entry name" value="PENTATRICOPEPTIDE REPEAT-CONTAINING PROTEIN"/>
    <property type="match status" value="1"/>
</dbReference>
<evidence type="ECO:0000256" key="2">
    <source>
        <dbReference type="PROSITE-ProRule" id="PRU00708"/>
    </source>
</evidence>
<comment type="caution">
    <text evidence="4">The sequence shown here is derived from an EMBL/GenBank/DDBJ whole genome shotgun (WGS) entry which is preliminary data.</text>
</comment>
<organism evidence="4 5">
    <name type="scientific">Trapa incisa</name>
    <dbReference type="NCBI Taxonomy" id="236973"/>
    <lineage>
        <taxon>Eukaryota</taxon>
        <taxon>Viridiplantae</taxon>
        <taxon>Streptophyta</taxon>
        <taxon>Embryophyta</taxon>
        <taxon>Tracheophyta</taxon>
        <taxon>Spermatophyta</taxon>
        <taxon>Magnoliopsida</taxon>
        <taxon>eudicotyledons</taxon>
        <taxon>Gunneridae</taxon>
        <taxon>Pentapetalae</taxon>
        <taxon>rosids</taxon>
        <taxon>malvids</taxon>
        <taxon>Myrtales</taxon>
        <taxon>Lythraceae</taxon>
        <taxon>Trapa</taxon>
    </lineage>
</organism>